<organism evidence="3 4">
    <name type="scientific">Coccidioides posadasii RMSCC 3488</name>
    <dbReference type="NCBI Taxonomy" id="454284"/>
    <lineage>
        <taxon>Eukaryota</taxon>
        <taxon>Fungi</taxon>
        <taxon>Dikarya</taxon>
        <taxon>Ascomycota</taxon>
        <taxon>Pezizomycotina</taxon>
        <taxon>Eurotiomycetes</taxon>
        <taxon>Eurotiomycetidae</taxon>
        <taxon>Onygenales</taxon>
        <taxon>Onygenaceae</taxon>
        <taxon>Coccidioides</taxon>
    </lineage>
</organism>
<reference evidence="4" key="2">
    <citation type="journal article" date="2009" name="Genome Res.">
        <title>Comparative genomic analyses of the human fungal pathogens Coccidioides and their relatives.</title>
        <authorList>
            <person name="Sharpton T.J."/>
            <person name="Stajich J.E."/>
            <person name="Rounsley S.D."/>
            <person name="Gardner M.J."/>
            <person name="Wortman J.R."/>
            <person name="Jordar V.S."/>
            <person name="Maiti R."/>
            <person name="Kodira C.D."/>
            <person name="Neafsey D.E."/>
            <person name="Zeng Q."/>
            <person name="Hung C.-Y."/>
            <person name="McMahan C."/>
            <person name="Muszewska A."/>
            <person name="Grynberg M."/>
            <person name="Mandel M.A."/>
            <person name="Kellner E.M."/>
            <person name="Barker B.M."/>
            <person name="Galgiani J.N."/>
            <person name="Orbach M.J."/>
            <person name="Kirkland T.N."/>
            <person name="Cole G.T."/>
            <person name="Henn M.R."/>
            <person name="Birren B.W."/>
            <person name="Taylor J.W."/>
        </authorList>
    </citation>
    <scope>NUCLEOTIDE SEQUENCE [LARGE SCALE GENOMIC DNA]</scope>
    <source>
        <strain evidence="4">RMSCC 3488</strain>
    </source>
</reference>
<keyword evidence="2" id="KW-1133">Transmembrane helix</keyword>
<gene>
    <name evidence="3" type="ORF">CPAG_06212</name>
</gene>
<name>A0A0J6FKE4_COCPO</name>
<accession>A0A0J6FKE4</accession>
<dbReference type="EMBL" id="DS268112">
    <property type="protein sequence ID" value="KMM69900.1"/>
    <property type="molecule type" value="Genomic_DNA"/>
</dbReference>
<feature type="compositionally biased region" description="Low complexity" evidence="1">
    <location>
        <begin position="23"/>
        <end position="34"/>
    </location>
</feature>
<evidence type="ECO:0000256" key="1">
    <source>
        <dbReference type="SAM" id="MobiDB-lite"/>
    </source>
</evidence>
<proteinExistence type="predicted"/>
<dbReference type="VEuPathDB" id="FungiDB:CPAG_06212"/>
<reference evidence="3 4" key="1">
    <citation type="submission" date="2007-06" db="EMBL/GenBank/DDBJ databases">
        <title>The Genome Sequence of Coccidioides posadasii RMSCC_3488.</title>
        <authorList>
            <consortium name="Coccidioides Genome Resources Consortium"/>
            <consortium name="The Broad Institute Genome Sequencing Platform"/>
            <person name="Henn M.R."/>
            <person name="Sykes S."/>
            <person name="Young S."/>
            <person name="Jaffe D."/>
            <person name="Berlin A."/>
            <person name="Alvarez P."/>
            <person name="Butler J."/>
            <person name="Gnerre S."/>
            <person name="Grabherr M."/>
            <person name="Mauceli E."/>
            <person name="Brockman W."/>
            <person name="Kodira C."/>
            <person name="Alvarado L."/>
            <person name="Zeng Q."/>
            <person name="Crawford M."/>
            <person name="Antoine C."/>
            <person name="Devon K."/>
            <person name="Galgiani J."/>
            <person name="Orsborn K."/>
            <person name="Lewis M.L."/>
            <person name="Nusbaum C."/>
            <person name="Galagan J."/>
            <person name="Birren B."/>
        </authorList>
    </citation>
    <scope>NUCLEOTIDE SEQUENCE [LARGE SCALE GENOMIC DNA]</scope>
    <source>
        <strain evidence="3 4">RMSCC 3488</strain>
    </source>
</reference>
<reference evidence="4" key="3">
    <citation type="journal article" date="2010" name="Genome Res.">
        <title>Population genomic sequencing of Coccidioides fungi reveals recent hybridization and transposon control.</title>
        <authorList>
            <person name="Neafsey D.E."/>
            <person name="Barker B.M."/>
            <person name="Sharpton T.J."/>
            <person name="Stajich J.E."/>
            <person name="Park D.J."/>
            <person name="Whiston E."/>
            <person name="Hung C.-Y."/>
            <person name="McMahan C."/>
            <person name="White J."/>
            <person name="Sykes S."/>
            <person name="Heiman D."/>
            <person name="Young S."/>
            <person name="Zeng Q."/>
            <person name="Abouelleil A."/>
            <person name="Aftuck L."/>
            <person name="Bessette D."/>
            <person name="Brown A."/>
            <person name="FitzGerald M."/>
            <person name="Lui A."/>
            <person name="Macdonald J.P."/>
            <person name="Priest M."/>
            <person name="Orbach M.J."/>
            <person name="Galgiani J.N."/>
            <person name="Kirkland T.N."/>
            <person name="Cole G.T."/>
            <person name="Birren B.W."/>
            <person name="Henn M.R."/>
            <person name="Taylor J.W."/>
            <person name="Rounsley S.D."/>
        </authorList>
    </citation>
    <scope>NUCLEOTIDE SEQUENCE [LARGE SCALE GENOMIC DNA]</scope>
    <source>
        <strain evidence="4">RMSCC 3488</strain>
    </source>
</reference>
<evidence type="ECO:0000256" key="2">
    <source>
        <dbReference type="SAM" id="Phobius"/>
    </source>
</evidence>
<keyword evidence="2" id="KW-0812">Transmembrane</keyword>
<feature type="transmembrane region" description="Helical" evidence="2">
    <location>
        <begin position="202"/>
        <end position="219"/>
    </location>
</feature>
<evidence type="ECO:0000313" key="3">
    <source>
        <dbReference type="EMBL" id="KMM69900.1"/>
    </source>
</evidence>
<sequence>MTGDFVRVPSWQQWPVSGLAAPKGDSSKSQGQSQDADERKEKDWNSCVKPRLPLQRVMNQVLVIFRVDPQKGKLNKLLSDPRCFSSPPLSSEQTEPTTPRQFTFWDQVETEIHDPVRLALSQKILRRQCRCVSLSYGAMKNTRFETLYAHLAQTADKHAVPRLPHLDSGVRYARHLAPVARALSPAALPFDATRRRAWHRIILSRALAYLIVLLAAGALCRIGPSAPLTLHRPPIQRQLSGRSMTVFCTLQNSSAACCASKQESTRGLAYVTGVGAALTPPTSKLFR</sequence>
<protein>
    <submittedName>
        <fullName evidence="3">Uncharacterized protein</fullName>
    </submittedName>
</protein>
<dbReference type="Proteomes" id="UP000054567">
    <property type="component" value="Unassembled WGS sequence"/>
</dbReference>
<evidence type="ECO:0000313" key="4">
    <source>
        <dbReference type="Proteomes" id="UP000054567"/>
    </source>
</evidence>
<feature type="region of interest" description="Disordered" evidence="1">
    <location>
        <begin position="16"/>
        <end position="45"/>
    </location>
</feature>
<keyword evidence="2" id="KW-0472">Membrane</keyword>
<dbReference type="AlphaFoldDB" id="A0A0J6FKE4"/>